<gene>
    <name evidence="1" type="ORF">DBV15_02482</name>
</gene>
<protein>
    <submittedName>
        <fullName evidence="1">Uncharacterized protein</fullName>
    </submittedName>
</protein>
<name>A0A4S2KS16_9HYME</name>
<evidence type="ECO:0000313" key="1">
    <source>
        <dbReference type="EMBL" id="TGZ52762.1"/>
    </source>
</evidence>
<proteinExistence type="predicted"/>
<sequence>MRSDRDSETDVGITIQRTLISINDVSLKIKKELELIKEFVKENGHLHAVVNTANQALAMQAQEMGMNIEEIITDSERNDRLEPNLLGSITSTTVTEKFDQINV</sequence>
<reference evidence="1 2" key="1">
    <citation type="journal article" date="2019" name="Philos. Trans. R. Soc. Lond., B, Biol. Sci.">
        <title>Ant behaviour and brain gene expression of defending hosts depend on the ecological success of the intruding social parasite.</title>
        <authorList>
            <person name="Kaur R."/>
            <person name="Stoldt M."/>
            <person name="Jongepier E."/>
            <person name="Feldmeyer B."/>
            <person name="Menzel F."/>
            <person name="Bornberg-Bauer E."/>
            <person name="Foitzik S."/>
        </authorList>
    </citation>
    <scope>NUCLEOTIDE SEQUENCE [LARGE SCALE GENOMIC DNA]</scope>
    <source>
        <tissue evidence="1">Whole body</tissue>
    </source>
</reference>
<evidence type="ECO:0000313" key="2">
    <source>
        <dbReference type="Proteomes" id="UP000310200"/>
    </source>
</evidence>
<dbReference type="Proteomes" id="UP000310200">
    <property type="component" value="Unassembled WGS sequence"/>
</dbReference>
<comment type="caution">
    <text evidence="1">The sequence shown here is derived from an EMBL/GenBank/DDBJ whole genome shotgun (WGS) entry which is preliminary data.</text>
</comment>
<accession>A0A4S2KS16</accession>
<dbReference type="EMBL" id="QBLH01001194">
    <property type="protein sequence ID" value="TGZ52762.1"/>
    <property type="molecule type" value="Genomic_DNA"/>
</dbReference>
<keyword evidence="2" id="KW-1185">Reference proteome</keyword>
<organism evidence="1 2">
    <name type="scientific">Temnothorax longispinosus</name>
    <dbReference type="NCBI Taxonomy" id="300112"/>
    <lineage>
        <taxon>Eukaryota</taxon>
        <taxon>Metazoa</taxon>
        <taxon>Ecdysozoa</taxon>
        <taxon>Arthropoda</taxon>
        <taxon>Hexapoda</taxon>
        <taxon>Insecta</taxon>
        <taxon>Pterygota</taxon>
        <taxon>Neoptera</taxon>
        <taxon>Endopterygota</taxon>
        <taxon>Hymenoptera</taxon>
        <taxon>Apocrita</taxon>
        <taxon>Aculeata</taxon>
        <taxon>Formicoidea</taxon>
        <taxon>Formicidae</taxon>
        <taxon>Myrmicinae</taxon>
        <taxon>Temnothorax</taxon>
    </lineage>
</organism>
<dbReference type="AlphaFoldDB" id="A0A4S2KS16"/>